<keyword evidence="3" id="KW-0539">Nucleus</keyword>
<comment type="caution">
    <text evidence="6">The sequence shown here is derived from an EMBL/GenBank/DDBJ whole genome shotgun (WGS) entry which is preliminary data.</text>
</comment>
<evidence type="ECO:0000256" key="2">
    <source>
        <dbReference type="ARBA" id="ARBA00023125"/>
    </source>
</evidence>
<feature type="domain" description="HMG box" evidence="5">
    <location>
        <begin position="263"/>
        <end position="312"/>
    </location>
</feature>
<name>A0A812AIX5_ACAPH</name>
<evidence type="ECO:0000256" key="4">
    <source>
        <dbReference type="SAM" id="MobiDB-lite"/>
    </source>
</evidence>
<feature type="compositionally biased region" description="Polar residues" evidence="4">
    <location>
        <begin position="51"/>
        <end position="62"/>
    </location>
</feature>
<dbReference type="Proteomes" id="UP000597762">
    <property type="component" value="Unassembled WGS sequence"/>
</dbReference>
<dbReference type="SUPFAM" id="SSF47095">
    <property type="entry name" value="HMG-box"/>
    <property type="match status" value="1"/>
</dbReference>
<comment type="subcellular location">
    <subcellularLocation>
        <location evidence="1">Nucleus</location>
    </subcellularLocation>
</comment>
<evidence type="ECO:0000259" key="5">
    <source>
        <dbReference type="Pfam" id="PF00505"/>
    </source>
</evidence>
<keyword evidence="2" id="KW-0238">DNA-binding</keyword>
<dbReference type="OrthoDB" id="498543at2759"/>
<dbReference type="GO" id="GO:0003677">
    <property type="term" value="F:DNA binding"/>
    <property type="evidence" value="ECO:0007669"/>
    <property type="project" value="UniProtKB-KW"/>
</dbReference>
<dbReference type="PANTHER" id="PTHR46318">
    <property type="entry name" value="UPSTREAM BINDING TRANSCRIPTION FACTOR"/>
    <property type="match status" value="1"/>
</dbReference>
<dbReference type="InterPro" id="IPR051762">
    <property type="entry name" value="UBF1"/>
</dbReference>
<sequence length="505" mass="57701">MSSTRRKRTITETDDTNVMPLKKKPLKPEEISDHEDEFSQTSVLFEIENVTSMSNDGNTSQIKVEKEEDDENTIACNGAEENEFDCKTSINALCDTINEATPTKKKKKKHRELDETNLQKVTEDGIKNTSTENVAENSVLSEAVEMPAKKKKKKSKKNNSTENVVDDEEHLAVSEDQNDEAKNVDKEKIDTELSFSETKRMFDDIQQKLMSSKFVNSKSFWDKYSFHPYSNENCRSAFNKIMSKVQKKRTMLELVSAAGKLMEISKKHPEYRGIQILNKLTKKWAKLSDHKKLKYIDLALAKRDDYMEEIKHCYQIDPSFVAKPILSKGEWQLKDRCSGLPDSLLLSFCILHFSCFSCNLSSHSFFHSLSLSHIMDFYLSLPHHGFLPLSPTSWIFTSLSHIMDFYLSLPHHGFLPLSPTSWIFTSLSHIMDFYLSLPHHGFLPLSPTSLIFSSLSHIIDFSSLSTSLIFPLSPTSLIFFSLSHIIDFSSLSPTSLIFLLSLPHH</sequence>
<feature type="region of interest" description="Disordered" evidence="4">
    <location>
        <begin position="51"/>
        <end position="70"/>
    </location>
</feature>
<evidence type="ECO:0000313" key="6">
    <source>
        <dbReference type="EMBL" id="CAE1138342.1"/>
    </source>
</evidence>
<feature type="region of interest" description="Disordered" evidence="4">
    <location>
        <begin position="144"/>
        <end position="174"/>
    </location>
</feature>
<reference evidence="6" key="1">
    <citation type="submission" date="2021-01" db="EMBL/GenBank/DDBJ databases">
        <authorList>
            <person name="Li R."/>
            <person name="Bekaert M."/>
        </authorList>
    </citation>
    <scope>NUCLEOTIDE SEQUENCE</scope>
    <source>
        <strain evidence="6">Farmed</strain>
    </source>
</reference>
<evidence type="ECO:0000256" key="1">
    <source>
        <dbReference type="ARBA" id="ARBA00004123"/>
    </source>
</evidence>
<organism evidence="6 7">
    <name type="scientific">Acanthosepion pharaonis</name>
    <name type="common">Pharaoh cuttlefish</name>
    <name type="synonym">Sepia pharaonis</name>
    <dbReference type="NCBI Taxonomy" id="158019"/>
    <lineage>
        <taxon>Eukaryota</taxon>
        <taxon>Metazoa</taxon>
        <taxon>Spiralia</taxon>
        <taxon>Lophotrochozoa</taxon>
        <taxon>Mollusca</taxon>
        <taxon>Cephalopoda</taxon>
        <taxon>Coleoidea</taxon>
        <taxon>Decapodiformes</taxon>
        <taxon>Sepiida</taxon>
        <taxon>Sepiina</taxon>
        <taxon>Sepiidae</taxon>
        <taxon>Acanthosepion</taxon>
    </lineage>
</organism>
<accession>A0A812AIX5</accession>
<dbReference type="GO" id="GO:0005634">
    <property type="term" value="C:nucleus"/>
    <property type="evidence" value="ECO:0007669"/>
    <property type="project" value="UniProtKB-SubCell"/>
</dbReference>
<dbReference type="PANTHER" id="PTHR46318:SF3">
    <property type="entry name" value="UPSTREAM BINDING TRANSCRIPTION FACTOR"/>
    <property type="match status" value="1"/>
</dbReference>
<dbReference type="Gene3D" id="1.10.30.10">
    <property type="entry name" value="High mobility group box domain"/>
    <property type="match status" value="1"/>
</dbReference>
<dbReference type="Pfam" id="PF00505">
    <property type="entry name" value="HMG_box"/>
    <property type="match status" value="1"/>
</dbReference>
<evidence type="ECO:0000256" key="3">
    <source>
        <dbReference type="ARBA" id="ARBA00023242"/>
    </source>
</evidence>
<proteinExistence type="predicted"/>
<dbReference type="InterPro" id="IPR009071">
    <property type="entry name" value="HMG_box_dom"/>
</dbReference>
<protein>
    <recommendedName>
        <fullName evidence="5">HMG box domain-containing protein</fullName>
    </recommendedName>
</protein>
<evidence type="ECO:0000313" key="7">
    <source>
        <dbReference type="Proteomes" id="UP000597762"/>
    </source>
</evidence>
<gene>
    <name evidence="6" type="ORF">SPHA_206</name>
</gene>
<keyword evidence="7" id="KW-1185">Reference proteome</keyword>
<dbReference type="InterPro" id="IPR036910">
    <property type="entry name" value="HMG_box_dom_sf"/>
</dbReference>
<dbReference type="AlphaFoldDB" id="A0A812AIX5"/>
<dbReference type="EMBL" id="CAHIKZ030000002">
    <property type="protein sequence ID" value="CAE1138342.1"/>
    <property type="molecule type" value="Genomic_DNA"/>
</dbReference>
<feature type="region of interest" description="Disordered" evidence="4">
    <location>
        <begin position="1"/>
        <end position="39"/>
    </location>
</feature>